<dbReference type="PANTHER" id="PTHR36300:SF1">
    <property type="entry name" value="RAW, ISOFORM A"/>
    <property type="match status" value="1"/>
</dbReference>
<dbReference type="InterPro" id="IPR039470">
    <property type="entry name" value="Nuc_deoxyri_tr2"/>
</dbReference>
<name>A0A9N9XJD9_PHYSR</name>
<accession>A0A9N9XJD9</accession>
<reference evidence="1" key="1">
    <citation type="submission" date="2022-01" db="EMBL/GenBank/DDBJ databases">
        <authorList>
            <person name="King R."/>
        </authorList>
    </citation>
    <scope>NUCLEOTIDE SEQUENCE</scope>
</reference>
<dbReference type="GO" id="GO:0005886">
    <property type="term" value="C:plasma membrane"/>
    <property type="evidence" value="ECO:0007669"/>
    <property type="project" value="TreeGrafter"/>
</dbReference>
<proteinExistence type="predicted"/>
<dbReference type="PANTHER" id="PTHR36300">
    <property type="entry name" value="RAW, ISOFORM A"/>
    <property type="match status" value="1"/>
</dbReference>
<organism evidence="1 2">
    <name type="scientific">Phyllotreta striolata</name>
    <name type="common">Striped flea beetle</name>
    <name type="synonym">Crioceris striolata</name>
    <dbReference type="NCBI Taxonomy" id="444603"/>
    <lineage>
        <taxon>Eukaryota</taxon>
        <taxon>Metazoa</taxon>
        <taxon>Ecdysozoa</taxon>
        <taxon>Arthropoda</taxon>
        <taxon>Hexapoda</taxon>
        <taxon>Insecta</taxon>
        <taxon>Pterygota</taxon>
        <taxon>Neoptera</taxon>
        <taxon>Endopterygota</taxon>
        <taxon>Coleoptera</taxon>
        <taxon>Polyphaga</taxon>
        <taxon>Cucujiformia</taxon>
        <taxon>Chrysomeloidea</taxon>
        <taxon>Chrysomelidae</taxon>
        <taxon>Galerucinae</taxon>
        <taxon>Alticini</taxon>
        <taxon>Phyllotreta</taxon>
    </lineage>
</organism>
<dbReference type="FunFam" id="3.40.50.450:FF:000017">
    <property type="entry name" value="Raw, isoform D"/>
    <property type="match status" value="1"/>
</dbReference>
<dbReference type="Proteomes" id="UP001153712">
    <property type="component" value="Chromosome 1"/>
</dbReference>
<dbReference type="AlphaFoldDB" id="A0A9N9XJD9"/>
<evidence type="ECO:0000313" key="1">
    <source>
        <dbReference type="EMBL" id="CAG9853977.1"/>
    </source>
</evidence>
<protein>
    <submittedName>
        <fullName evidence="1">Uncharacterized protein</fullName>
    </submittedName>
</protein>
<dbReference type="OrthoDB" id="6493944at2759"/>
<sequence>MEIVSGNKLLKHRKVHFTRSLKTKSLNRNHGVNNRSLRCLGRSNSLRSSFKNNKSKNDINNIINNNGNRPKEEVCFGEFTREVYNAICVRLGDTLHIPEESVQALFNDMKLFPSKSQVAKMLQCARQCGRRNGANDYITFGEFCVFVKEMQNQNPKHQRRSTPPKTNNSTIKCPNNKCDVFLGGSCNPTTWRADTAIPELKKHGISYYNPQVSMWAPELVAQEYNAKQAASVLLFVIDSQTRSTVGMIEVAYLVASGRCVVVVAQPYERGQTIMGEVITDSEYADLMKGQKVLLELVKSKGVKIHTNLSTALQCTANILRNSSMSGTSAEEQITYKLRKLREVYDSYGGDMKLINVLEAYEKLTNRSLEISRLYNYFNPQNDYKTNSTISFERFCALMAEFSTTDKCEMCTTDVWATQPFQRNCSNNAPCNLNNVQANCLVEEVPLEPDNDLIPKSDIFLGGSMGSESNWRSDIAIPLIKKHGLSYYNPTLREGIDGFVENENGCDDARFVRCNSSDVLEWKRALDKSEVLLLVITNDTRSMTSIILAAFYMGLNKDMVLCVQHLASEDCKIGNETLTKNAIKDYNRARVYLTDLASRKQIPVFDNITKAVECAIEKCKSR</sequence>
<keyword evidence="2" id="KW-1185">Reference proteome</keyword>
<dbReference type="Pfam" id="PF15891">
    <property type="entry name" value="Nuc_deoxyri_tr2"/>
    <property type="match status" value="2"/>
</dbReference>
<evidence type="ECO:0000313" key="2">
    <source>
        <dbReference type="Proteomes" id="UP001153712"/>
    </source>
</evidence>
<dbReference type="Gene3D" id="3.40.50.450">
    <property type="match status" value="2"/>
</dbReference>
<dbReference type="EMBL" id="OU900094">
    <property type="protein sequence ID" value="CAG9853977.1"/>
    <property type="molecule type" value="Genomic_DNA"/>
</dbReference>
<gene>
    <name evidence="1" type="ORF">PHYEVI_LOCUS444</name>
</gene>